<dbReference type="InterPro" id="IPR051912">
    <property type="entry name" value="Alkylbase_DNA_Glycosylase/TA"/>
</dbReference>
<dbReference type="AlphaFoldDB" id="A0A1Q3A583"/>
<dbReference type="GO" id="GO:0008725">
    <property type="term" value="F:DNA-3-methyladenine glycosylase activity"/>
    <property type="evidence" value="ECO:0007669"/>
    <property type="project" value="TreeGrafter"/>
</dbReference>
<dbReference type="InterPro" id="IPR011257">
    <property type="entry name" value="DNA_glycosylase"/>
</dbReference>
<dbReference type="SMART" id="SM00478">
    <property type="entry name" value="ENDO3c"/>
    <property type="match status" value="1"/>
</dbReference>
<dbReference type="PANTHER" id="PTHR43003">
    <property type="entry name" value="DNA-3-METHYLADENINE GLYCOSYLASE"/>
    <property type="match status" value="1"/>
</dbReference>
<keyword evidence="1" id="KW-0227">DNA damage</keyword>
<evidence type="ECO:0000259" key="3">
    <source>
        <dbReference type="SMART" id="SM00478"/>
    </source>
</evidence>
<dbReference type="InterPro" id="IPR003265">
    <property type="entry name" value="HhH-GPD_domain"/>
</dbReference>
<dbReference type="eggNOG" id="KOG1918">
    <property type="taxonomic scope" value="Eukaryota"/>
</dbReference>
<reference evidence="4 5" key="1">
    <citation type="submission" date="2016-08" db="EMBL/GenBank/DDBJ databases">
        <title>Draft genome sequence of allopolyploid Zygosaccharomyces rouxii.</title>
        <authorList>
            <person name="Watanabe J."/>
            <person name="Uehara K."/>
            <person name="Mogi Y."/>
            <person name="Tsukioka Y."/>
        </authorList>
    </citation>
    <scope>NUCLEOTIDE SEQUENCE [LARGE SCALE GENOMIC DNA]</scope>
    <source>
        <strain evidence="4 5">NBRC 110957</strain>
    </source>
</reference>
<gene>
    <name evidence="4" type="ORF">ZYGR_0AD00420</name>
</gene>
<keyword evidence="2" id="KW-0234">DNA repair</keyword>
<dbReference type="OrthoDB" id="415889at2759"/>
<dbReference type="Proteomes" id="UP000187013">
    <property type="component" value="Unassembled WGS sequence"/>
</dbReference>
<dbReference type="Gene3D" id="1.10.1670.40">
    <property type="match status" value="1"/>
</dbReference>
<dbReference type="GO" id="GO:0006285">
    <property type="term" value="P:base-excision repair, AP site formation"/>
    <property type="evidence" value="ECO:0007669"/>
    <property type="project" value="UniProtKB-ARBA"/>
</dbReference>
<feature type="domain" description="HhH-GPD" evidence="3">
    <location>
        <begin position="87"/>
        <end position="241"/>
    </location>
</feature>
<protein>
    <recommendedName>
        <fullName evidence="3">HhH-GPD domain-containing protein</fullName>
    </recommendedName>
</protein>
<organism evidence="4 5">
    <name type="scientific">Zygosaccharomyces rouxii</name>
    <dbReference type="NCBI Taxonomy" id="4956"/>
    <lineage>
        <taxon>Eukaryota</taxon>
        <taxon>Fungi</taxon>
        <taxon>Dikarya</taxon>
        <taxon>Ascomycota</taxon>
        <taxon>Saccharomycotina</taxon>
        <taxon>Saccharomycetes</taxon>
        <taxon>Saccharomycetales</taxon>
        <taxon>Saccharomycetaceae</taxon>
        <taxon>Zygosaccharomyces</taxon>
    </lineage>
</organism>
<dbReference type="SUPFAM" id="SSF48150">
    <property type="entry name" value="DNA-glycosylase"/>
    <property type="match status" value="1"/>
</dbReference>
<dbReference type="PANTHER" id="PTHR43003:SF5">
    <property type="entry name" value="DNA-3-METHYLADENINE GLYCOSYLASE"/>
    <property type="match status" value="1"/>
</dbReference>
<name>A0A1Q3A583_ZYGRO</name>
<evidence type="ECO:0000313" key="4">
    <source>
        <dbReference type="EMBL" id="GAV50859.1"/>
    </source>
</evidence>
<dbReference type="GO" id="GO:0032131">
    <property type="term" value="F:alkylated DNA binding"/>
    <property type="evidence" value="ECO:0007669"/>
    <property type="project" value="TreeGrafter"/>
</dbReference>
<dbReference type="EMBL" id="BDGX01000030">
    <property type="protein sequence ID" value="GAV50859.1"/>
    <property type="molecule type" value="Genomic_DNA"/>
</dbReference>
<evidence type="ECO:0000256" key="1">
    <source>
        <dbReference type="ARBA" id="ARBA00022763"/>
    </source>
</evidence>
<dbReference type="GO" id="GO:0043916">
    <property type="term" value="F:DNA-7-methylguanine glycosylase activity"/>
    <property type="evidence" value="ECO:0007669"/>
    <property type="project" value="TreeGrafter"/>
</dbReference>
<evidence type="ECO:0000256" key="2">
    <source>
        <dbReference type="ARBA" id="ARBA00023204"/>
    </source>
</evidence>
<dbReference type="GO" id="GO:0005634">
    <property type="term" value="C:nucleus"/>
    <property type="evidence" value="ECO:0007669"/>
    <property type="project" value="TreeGrafter"/>
</dbReference>
<dbReference type="Pfam" id="PF00730">
    <property type="entry name" value="HhH-GPD"/>
    <property type="match status" value="1"/>
</dbReference>
<dbReference type="GO" id="GO:0006307">
    <property type="term" value="P:DNA alkylation repair"/>
    <property type="evidence" value="ECO:0007669"/>
    <property type="project" value="TreeGrafter"/>
</dbReference>
<comment type="caution">
    <text evidence="4">The sequence shown here is derived from an EMBL/GenBank/DDBJ whole genome shotgun (WGS) entry which is preliminary data.</text>
</comment>
<proteinExistence type="predicted"/>
<dbReference type="Gene3D" id="1.10.340.30">
    <property type="entry name" value="Hypothetical protein, domain 2"/>
    <property type="match status" value="1"/>
</dbReference>
<dbReference type="GO" id="GO:0032993">
    <property type="term" value="C:protein-DNA complex"/>
    <property type="evidence" value="ECO:0007669"/>
    <property type="project" value="TreeGrafter"/>
</dbReference>
<dbReference type="CDD" id="cd00056">
    <property type="entry name" value="ENDO3c"/>
    <property type="match status" value="1"/>
</dbReference>
<sequence length="290" mass="33366">MKRPLETDGYDENDDEKEISGGIVASVIPDEFLEKHSSEFHKACRHIMRIDKSLVEIILKGDFPLFLKDKREVDFQFYYDKLASAIISQQISGIAAKSIKKRLIDYFGGKFPAFGELHDELVDPIKRQKVQACGFSARKMEYLESLTNYFCEKENSIKDLFANGTDDEIVEQLTKNIKGIGPWSSKMFLLTGLSRMDVFAPDDLGIARGFSKYLSDKPLLVEELKRNRVAAKRSKIKHKKLNWVIYDDDLMEKFAAQFSPYRSVLMFILWRMAATNVEAMANNEKEFISN</sequence>
<evidence type="ECO:0000313" key="5">
    <source>
        <dbReference type="Proteomes" id="UP000187013"/>
    </source>
</evidence>
<accession>A0A1Q3A583</accession>